<dbReference type="STRING" id="65700.SY86_11930"/>
<evidence type="ECO:0000256" key="2">
    <source>
        <dbReference type="ARBA" id="ARBA00022908"/>
    </source>
</evidence>
<evidence type="ECO:0000256" key="4">
    <source>
        <dbReference type="ARBA" id="ARBA00023172"/>
    </source>
</evidence>
<dbReference type="Gene3D" id="3.30.160.60">
    <property type="entry name" value="Classic Zinc Finger"/>
    <property type="match status" value="1"/>
</dbReference>
<comment type="similarity">
    <text evidence="1">Belongs to the 'phage' integrase family.</text>
</comment>
<evidence type="ECO:0000256" key="5">
    <source>
        <dbReference type="PROSITE-ProRule" id="PRU01248"/>
    </source>
</evidence>
<evidence type="ECO:0000313" key="8">
    <source>
        <dbReference type="Proteomes" id="UP000033924"/>
    </source>
</evidence>
<dbReference type="PROSITE" id="PS51900">
    <property type="entry name" value="CB"/>
    <property type="match status" value="1"/>
</dbReference>
<dbReference type="GO" id="GO:0003677">
    <property type="term" value="F:DNA binding"/>
    <property type="evidence" value="ECO:0007669"/>
    <property type="project" value="UniProtKB-UniRule"/>
</dbReference>
<feature type="domain" description="Core-binding (CB)" evidence="6">
    <location>
        <begin position="79"/>
        <end position="160"/>
    </location>
</feature>
<dbReference type="SUPFAM" id="SSF56349">
    <property type="entry name" value="DNA breaking-rejoining enzymes"/>
    <property type="match status" value="1"/>
</dbReference>
<proteinExistence type="inferred from homology"/>
<comment type="caution">
    <text evidence="7">The sequence shown here is derived from an EMBL/GenBank/DDBJ whole genome shotgun (WGS) entry which is preliminary data.</text>
</comment>
<evidence type="ECO:0000313" key="7">
    <source>
        <dbReference type="EMBL" id="KKF35975.1"/>
    </source>
</evidence>
<dbReference type="InterPro" id="IPR010998">
    <property type="entry name" value="Integrase_recombinase_N"/>
</dbReference>
<dbReference type="Gene3D" id="1.10.443.10">
    <property type="entry name" value="Intergrase catalytic core"/>
    <property type="match status" value="1"/>
</dbReference>
<dbReference type="InterPro" id="IPR015094">
    <property type="entry name" value="Integrase_lambda-typ_DNA-bd_N"/>
</dbReference>
<keyword evidence="3 5" id="KW-0238">DNA-binding</keyword>
<evidence type="ECO:0000256" key="3">
    <source>
        <dbReference type="ARBA" id="ARBA00023125"/>
    </source>
</evidence>
<dbReference type="InterPro" id="IPR044068">
    <property type="entry name" value="CB"/>
</dbReference>
<keyword evidence="4" id="KW-0233">DNA recombination</keyword>
<dbReference type="InterPro" id="IPR011010">
    <property type="entry name" value="DNA_brk_join_enz"/>
</dbReference>
<dbReference type="InterPro" id="IPR013762">
    <property type="entry name" value="Integrase-like_cat_sf"/>
</dbReference>
<dbReference type="EMBL" id="JXNU01000003">
    <property type="protein sequence ID" value="KKF35975.1"/>
    <property type="molecule type" value="Genomic_DNA"/>
</dbReference>
<dbReference type="RefSeq" id="WP_016191130.1">
    <property type="nucleotide sequence ID" value="NZ_CP089932.1"/>
</dbReference>
<dbReference type="Pfam" id="PF09003">
    <property type="entry name" value="Arm-DNA-bind_1"/>
    <property type="match status" value="1"/>
</dbReference>
<organism evidence="7 8">
    <name type="scientific">Erwinia tracheiphila</name>
    <dbReference type="NCBI Taxonomy" id="65700"/>
    <lineage>
        <taxon>Bacteria</taxon>
        <taxon>Pseudomonadati</taxon>
        <taxon>Pseudomonadota</taxon>
        <taxon>Gammaproteobacteria</taxon>
        <taxon>Enterobacterales</taxon>
        <taxon>Erwiniaceae</taxon>
        <taxon>Erwinia</taxon>
    </lineage>
</organism>
<protein>
    <submittedName>
        <fullName evidence="7">Recombinase</fullName>
    </submittedName>
</protein>
<name>A0A0M2K9C4_9GAMM</name>
<keyword evidence="8" id="KW-1185">Reference proteome</keyword>
<evidence type="ECO:0000256" key="1">
    <source>
        <dbReference type="ARBA" id="ARBA00008857"/>
    </source>
</evidence>
<dbReference type="PATRIC" id="fig|65700.7.peg.3011"/>
<reference evidence="7 8" key="1">
    <citation type="submission" date="2015-01" db="EMBL/GenBank/DDBJ databases">
        <title>Erwinia tracheiphila.</title>
        <authorList>
            <person name="Shapiro L.R."/>
        </authorList>
    </citation>
    <scope>NUCLEOTIDE SEQUENCE [LARGE SCALE GENOMIC DNA]</scope>
    <source>
        <strain evidence="7 8">BuffGH</strain>
    </source>
</reference>
<evidence type="ECO:0000259" key="6">
    <source>
        <dbReference type="PROSITE" id="PS51900"/>
    </source>
</evidence>
<gene>
    <name evidence="7" type="ORF">SY86_11930</name>
</gene>
<accession>A0A0M2K9C4</accession>
<dbReference type="GO" id="GO:0008907">
    <property type="term" value="F:integrase activity"/>
    <property type="evidence" value="ECO:0007669"/>
    <property type="project" value="InterPro"/>
</dbReference>
<dbReference type="AlphaFoldDB" id="A0A0M2K9C4"/>
<dbReference type="Gene3D" id="1.10.150.130">
    <property type="match status" value="1"/>
</dbReference>
<dbReference type="GO" id="GO:0006310">
    <property type="term" value="P:DNA recombination"/>
    <property type="evidence" value="ECO:0007669"/>
    <property type="project" value="UniProtKB-KW"/>
</dbReference>
<sequence length="392" mass="44811">MASRPRKRENRHLPDYLYYDVSHGQYRITLISGKRKHLGADRARAIAIAREYNNQMRPESAVSLSGLIKESGGIHGEAEPFSSHADRLVARAITDEKPSEETIKIWMNDIERVKSYFSMASCDIELEHINHYIKTYHNDASANVQNRKISFLKKIFSYAVDESLMFDNPAARKKMRKIDDKKRQRLKPHMYTAIYNAAEPFLKTAMALALQTTQAVLEVSRIRYSIAKPDSNICGCMWFDTPRGDIHGTLYIHRQKTHKKEASHVAIPIGHELKKIIDESRDNIASPFVVHRLPEKNSNPISKKVSHPTQCVSTYISRAFSEVRDRIGICDELEPDARPTFHEIRALAAHLFNVQGISPGSRMAHSDEKSTRIYTENHLDWVAVPHAEIKFG</sequence>
<keyword evidence="2" id="KW-0229">DNA integration</keyword>
<dbReference type="Proteomes" id="UP000033924">
    <property type="component" value="Unassembled WGS sequence"/>
</dbReference>